<evidence type="ECO:0000256" key="4">
    <source>
        <dbReference type="ARBA" id="ARBA00023163"/>
    </source>
</evidence>
<dbReference type="PROSITE" id="PS50943">
    <property type="entry name" value="HTH_CROC1"/>
    <property type="match status" value="1"/>
</dbReference>
<dbReference type="Gene3D" id="1.10.260.40">
    <property type="entry name" value="lambda repressor-like DNA-binding domains"/>
    <property type="match status" value="1"/>
</dbReference>
<dbReference type="CDD" id="cd15831">
    <property type="entry name" value="BTAD"/>
    <property type="match status" value="1"/>
</dbReference>
<dbReference type="SUPFAM" id="SSF48452">
    <property type="entry name" value="TPR-like"/>
    <property type="match status" value="3"/>
</dbReference>
<dbReference type="GO" id="GO:0006355">
    <property type="term" value="P:regulation of DNA-templated transcription"/>
    <property type="evidence" value="ECO:0007669"/>
    <property type="project" value="InterPro"/>
</dbReference>
<dbReference type="GO" id="GO:0000160">
    <property type="term" value="P:phosphorelay signal transduction system"/>
    <property type="evidence" value="ECO:0007669"/>
    <property type="project" value="InterPro"/>
</dbReference>
<evidence type="ECO:0000256" key="3">
    <source>
        <dbReference type="ARBA" id="ARBA00023125"/>
    </source>
</evidence>
<proteinExistence type="inferred from homology"/>
<dbReference type="InterPro" id="IPR036388">
    <property type="entry name" value="WH-like_DNA-bd_sf"/>
</dbReference>
<dbReference type="SUPFAM" id="SSF52540">
    <property type="entry name" value="P-loop containing nucleoside triphosphate hydrolases"/>
    <property type="match status" value="1"/>
</dbReference>
<dbReference type="InterPro" id="IPR016032">
    <property type="entry name" value="Sig_transdc_resp-reg_C-effctor"/>
</dbReference>
<evidence type="ECO:0000259" key="8">
    <source>
        <dbReference type="PROSITE" id="PS51755"/>
    </source>
</evidence>
<dbReference type="EMBL" id="QJKF01000020">
    <property type="protein sequence ID" value="PXX56321.1"/>
    <property type="molecule type" value="Genomic_DNA"/>
</dbReference>
<dbReference type="Pfam" id="PF13424">
    <property type="entry name" value="TPR_12"/>
    <property type="match status" value="1"/>
</dbReference>
<feature type="domain" description="HTH cro/C1-type" evidence="7">
    <location>
        <begin position="12"/>
        <end position="67"/>
    </location>
</feature>
<dbReference type="InterPro" id="IPR051677">
    <property type="entry name" value="AfsR-DnrI-RedD_regulator"/>
</dbReference>
<dbReference type="OrthoDB" id="3362145at2"/>
<dbReference type="RefSeq" id="WP_051187690.1">
    <property type="nucleotide sequence ID" value="NZ_QJKF01000020.1"/>
</dbReference>
<organism evidence="9 10">
    <name type="scientific">Nocardia tenerifensis</name>
    <dbReference type="NCBI Taxonomy" id="228006"/>
    <lineage>
        <taxon>Bacteria</taxon>
        <taxon>Bacillati</taxon>
        <taxon>Actinomycetota</taxon>
        <taxon>Actinomycetes</taxon>
        <taxon>Mycobacteriales</taxon>
        <taxon>Nocardiaceae</taxon>
        <taxon>Nocardia</taxon>
    </lineage>
</organism>
<gene>
    <name evidence="9" type="ORF">DFR70_12062</name>
</gene>
<keyword evidence="10" id="KW-1185">Reference proteome</keyword>
<keyword evidence="4" id="KW-0804">Transcription</keyword>
<dbReference type="InterPro" id="IPR027417">
    <property type="entry name" value="P-loop_NTPase"/>
</dbReference>
<dbReference type="InterPro" id="IPR011990">
    <property type="entry name" value="TPR-like_helical_dom_sf"/>
</dbReference>
<dbReference type="Pfam" id="PF13560">
    <property type="entry name" value="HTH_31"/>
    <property type="match status" value="1"/>
</dbReference>
<dbReference type="SMART" id="SM00530">
    <property type="entry name" value="HTH_XRE"/>
    <property type="match status" value="1"/>
</dbReference>
<dbReference type="InterPro" id="IPR001387">
    <property type="entry name" value="Cro/C1-type_HTH"/>
</dbReference>
<dbReference type="InterPro" id="IPR005158">
    <property type="entry name" value="BTAD"/>
</dbReference>
<evidence type="ECO:0000256" key="1">
    <source>
        <dbReference type="ARBA" id="ARBA00005820"/>
    </source>
</evidence>
<dbReference type="InterPro" id="IPR002182">
    <property type="entry name" value="NB-ARC"/>
</dbReference>
<dbReference type="SMART" id="SM00862">
    <property type="entry name" value="Trans_reg_C"/>
    <property type="match status" value="1"/>
</dbReference>
<keyword evidence="5" id="KW-0802">TPR repeat</keyword>
<sequence length="1067" mass="117555">MDHEDLTFGERLRARRSEAGLTQRELARRANVSVRTVRYIEQGHIRNPRPASIQQLASVLDLPLHNADPSDAEKSPSAVFTINVLGPLAVYDEGRRVSLGETVRARLLALLALQPNTAVSRDEIIDVLWGEQPPRSHVNLVHTYVARLRRLFASTGRQNGLPRLINARGGYLLEVDGDHLDLVRFTELAAHGRESYRAGDPEAACDSYARGLSCWRGAILSDLDQDLRQHPAAVAVSRERLAAVLDYADIAIALGRHDEAVVRLREVAAEEPLHEGLQARLMIALAGTGQQAAALRLFDELRDRLGDEMGIEPSAELQSAQLRVLRQQIPVAEAGDDQAPMAPGRNFLPYDIEDFTGRSAEVDRLLQLASAQEDSGRPAASIIAVDGMPGVGKTTLVVHVAHRIAQRYPDAQLFLDLQGHTEGHPPRTPRDALDSLLRQLGIAGELVPEGVDDCAALWRGTLADRRALIVLDNAADPGQLRPILPGAKTCLTLITSRERLSSLEGVERISLDVLPPDDANALFTRIVGAERTVAHGSAVGEALSLCGFLPLAIRIAAARLRDRSAWTPVTLAARLRDKNRRLIELSVGDRSAYAAFALSYQQLTPRQQRIFRLLGEHPGFDINAYTAAALCDITPDEAELVLEQLVDMHLLRQTGLAETGSVRYCFHDLLRYYARALSSGERAESDRRAALTRLLDYYLHTADLAAQLLEPFRHTAPVTGIQPSAHIPVLSGQPAAMAWLDTERANLAAVIATANEYGWAAHCWQLTQRLWRFYFVRGHLHDWITTHLIALRSAEQLGEIAAQAELHKNLGLAYFRSGAFADAWEHHRYALDLDRETGDLQGEAKTRNQLGFIRSRAGHYEEALDDHQQSAALYRRIGDRCGEARSMIGLGEAYFFAGRYAESMARFQEALTLSREVRDRWGENFALIGLGFTAKHMAQGADAGKYLEEALALARSAGDRWCESVALTGLGYVHQGAGAAADAIRHCEQAVALADEVGDRWGARLALSALANLYHEMGRPIEALRYHQRALELARALGNPNVEAEILAALDAIESELRDHPLARRRN</sequence>
<evidence type="ECO:0000256" key="6">
    <source>
        <dbReference type="PROSITE-ProRule" id="PRU01091"/>
    </source>
</evidence>
<dbReference type="GO" id="GO:0043531">
    <property type="term" value="F:ADP binding"/>
    <property type="evidence" value="ECO:0007669"/>
    <property type="project" value="InterPro"/>
</dbReference>
<dbReference type="Pfam" id="PF00931">
    <property type="entry name" value="NB-ARC"/>
    <property type="match status" value="1"/>
</dbReference>
<protein>
    <submittedName>
        <fullName evidence="9">DNA-binding SARP family transcriptional activator</fullName>
    </submittedName>
</protein>
<feature type="repeat" description="TPR" evidence="5">
    <location>
        <begin position="884"/>
        <end position="917"/>
    </location>
</feature>
<comment type="caution">
    <text evidence="9">The sequence shown here is derived from an EMBL/GenBank/DDBJ whole genome shotgun (WGS) entry which is preliminary data.</text>
</comment>
<dbReference type="PRINTS" id="PR00364">
    <property type="entry name" value="DISEASERSIST"/>
</dbReference>
<feature type="domain" description="OmpR/PhoB-type" evidence="8">
    <location>
        <begin position="70"/>
        <end position="175"/>
    </location>
</feature>
<dbReference type="SUPFAM" id="SSF46894">
    <property type="entry name" value="C-terminal effector domain of the bipartite response regulators"/>
    <property type="match status" value="1"/>
</dbReference>
<evidence type="ECO:0000313" key="9">
    <source>
        <dbReference type="EMBL" id="PXX56321.1"/>
    </source>
</evidence>
<dbReference type="AlphaFoldDB" id="A0A318JN95"/>
<dbReference type="SMART" id="SM01043">
    <property type="entry name" value="BTAD"/>
    <property type="match status" value="1"/>
</dbReference>
<dbReference type="Proteomes" id="UP000247569">
    <property type="component" value="Unassembled WGS sequence"/>
</dbReference>
<feature type="DNA-binding region" description="OmpR/PhoB-type" evidence="6">
    <location>
        <begin position="70"/>
        <end position="175"/>
    </location>
</feature>
<dbReference type="PROSITE" id="PS51755">
    <property type="entry name" value="OMPR_PHOB"/>
    <property type="match status" value="1"/>
</dbReference>
<dbReference type="Pfam" id="PF13176">
    <property type="entry name" value="TPR_7"/>
    <property type="match status" value="1"/>
</dbReference>
<dbReference type="Gene3D" id="3.40.50.300">
    <property type="entry name" value="P-loop containing nucleotide triphosphate hydrolases"/>
    <property type="match status" value="1"/>
</dbReference>
<dbReference type="CDD" id="cd00093">
    <property type="entry name" value="HTH_XRE"/>
    <property type="match status" value="1"/>
</dbReference>
<dbReference type="InterPro" id="IPR010982">
    <property type="entry name" value="Lambda_DNA-bd_dom_sf"/>
</dbReference>
<keyword evidence="3 6" id="KW-0238">DNA-binding</keyword>
<dbReference type="Pfam" id="PF03704">
    <property type="entry name" value="BTAD"/>
    <property type="match status" value="1"/>
</dbReference>
<accession>A0A318JN95</accession>
<comment type="similarity">
    <text evidence="1">Belongs to the AfsR/DnrI/RedD regulatory family.</text>
</comment>
<dbReference type="GO" id="GO:0003677">
    <property type="term" value="F:DNA binding"/>
    <property type="evidence" value="ECO:0007669"/>
    <property type="project" value="UniProtKB-UniRule"/>
</dbReference>
<dbReference type="SMART" id="SM00028">
    <property type="entry name" value="TPR"/>
    <property type="match status" value="6"/>
</dbReference>
<feature type="repeat" description="TPR" evidence="5">
    <location>
        <begin position="804"/>
        <end position="837"/>
    </location>
</feature>
<evidence type="ECO:0000256" key="5">
    <source>
        <dbReference type="PROSITE-ProRule" id="PRU00339"/>
    </source>
</evidence>
<dbReference type="Gene3D" id="1.25.40.10">
    <property type="entry name" value="Tetratricopeptide repeat domain"/>
    <property type="match status" value="3"/>
</dbReference>
<keyword evidence="2" id="KW-0805">Transcription regulation</keyword>
<dbReference type="Gene3D" id="1.10.10.10">
    <property type="entry name" value="Winged helix-like DNA-binding domain superfamily/Winged helix DNA-binding domain"/>
    <property type="match status" value="2"/>
</dbReference>
<evidence type="ECO:0000256" key="2">
    <source>
        <dbReference type="ARBA" id="ARBA00023015"/>
    </source>
</evidence>
<dbReference type="PANTHER" id="PTHR35807">
    <property type="entry name" value="TRANSCRIPTIONAL REGULATOR REDD-RELATED"/>
    <property type="match status" value="1"/>
</dbReference>
<dbReference type="SUPFAM" id="SSF47413">
    <property type="entry name" value="lambda repressor-like DNA-binding domains"/>
    <property type="match status" value="1"/>
</dbReference>
<dbReference type="PANTHER" id="PTHR35807:SF1">
    <property type="entry name" value="TRANSCRIPTIONAL REGULATOR REDD"/>
    <property type="match status" value="1"/>
</dbReference>
<evidence type="ECO:0000313" key="10">
    <source>
        <dbReference type="Proteomes" id="UP000247569"/>
    </source>
</evidence>
<evidence type="ECO:0000259" key="7">
    <source>
        <dbReference type="PROSITE" id="PS50943"/>
    </source>
</evidence>
<dbReference type="InterPro" id="IPR001867">
    <property type="entry name" value="OmpR/PhoB-type_DNA-bd"/>
</dbReference>
<dbReference type="InterPro" id="IPR019734">
    <property type="entry name" value="TPR_rpt"/>
</dbReference>
<dbReference type="Pfam" id="PF00486">
    <property type="entry name" value="Trans_reg_C"/>
    <property type="match status" value="1"/>
</dbReference>
<reference evidence="9 10" key="1">
    <citation type="submission" date="2018-05" db="EMBL/GenBank/DDBJ databases">
        <title>Genomic Encyclopedia of Type Strains, Phase IV (KMG-IV): sequencing the most valuable type-strain genomes for metagenomic binning, comparative biology and taxonomic classification.</title>
        <authorList>
            <person name="Goeker M."/>
        </authorList>
    </citation>
    <scope>NUCLEOTIDE SEQUENCE [LARGE SCALE GENOMIC DNA]</scope>
    <source>
        <strain evidence="9 10">DSM 44704</strain>
    </source>
</reference>
<name>A0A318JN95_9NOCA</name>
<dbReference type="PROSITE" id="PS50005">
    <property type="entry name" value="TPR"/>
    <property type="match status" value="2"/>
</dbReference>